<evidence type="ECO:0000259" key="5">
    <source>
        <dbReference type="Pfam" id="PF00135"/>
    </source>
</evidence>
<gene>
    <name evidence="6" type="ORF">HF526_25325</name>
</gene>
<protein>
    <recommendedName>
        <fullName evidence="4">Carboxylic ester hydrolase</fullName>
        <ecNumber evidence="4">3.1.1.-</ecNumber>
    </recommendedName>
</protein>
<dbReference type="Pfam" id="PF00135">
    <property type="entry name" value="COesterase"/>
    <property type="match status" value="1"/>
</dbReference>
<evidence type="ECO:0000256" key="4">
    <source>
        <dbReference type="RuleBase" id="RU361235"/>
    </source>
</evidence>
<sequence length="497" mass="51377">MTDPRTDPIVTTGAGRVRGRFVDGVARFRSVPYAAAPVGALRFAAPAPARPWDGVREAGEPGPNAPQVSRGIAGIDLAPVIGTGWQRGDEYLTVDVWTPDPTAAGLPVMVFVHGGAFVAGSGSAAAYDGTAFARSGVVLVTVNYRLGAEGFLPVPGGATNVGLRDQIAALEWVQRNAASFGGDAGNVTVFGESAGAMSIADLLASPPARGLFRRAVLQSGHAEMVRTPGPAARLVEQVAELLGVRPDVADFRARSIDDLLAVQATVSDPQRRVDLREDDGSDPGYGLGAFLPIVGDDVLPEHPLTALRGGASGAIDLLIGTNSEEMNLYLVPSGVVDVLTAEQAGAAVRAVRADADDLLQRYGLGTDGGRPGTVFSAAMTDLVFRAPAQRVAQAHAGRTHVYEFAWRSPAFDGRLGACHAVELPFVFDTLAAAGGRNGLVGAAPPQEVATLMHRAWVGFATGGDPGWPEHTADRPEVLRIDTGPTVVRAGSASGAQA</sequence>
<keyword evidence="3 4" id="KW-0378">Hydrolase</keyword>
<reference evidence="6 7" key="1">
    <citation type="submission" date="2020-04" db="EMBL/GenBank/DDBJ databases">
        <authorList>
            <person name="Klaysubun C."/>
            <person name="Duangmal K."/>
            <person name="Lipun K."/>
        </authorList>
    </citation>
    <scope>NUCLEOTIDE SEQUENCE [LARGE SCALE GENOMIC DNA]</scope>
    <source>
        <strain evidence="6 7">K10HN5</strain>
    </source>
</reference>
<dbReference type="InterPro" id="IPR002168">
    <property type="entry name" value="Lipase_GDXG_HIS_AS"/>
</dbReference>
<proteinExistence type="inferred from homology"/>
<feature type="domain" description="Carboxylesterase type B" evidence="5">
    <location>
        <begin position="7"/>
        <end position="485"/>
    </location>
</feature>
<dbReference type="RefSeq" id="WP_169384070.1">
    <property type="nucleotide sequence ID" value="NZ_JAAXLA010000060.1"/>
</dbReference>
<dbReference type="SUPFAM" id="SSF53474">
    <property type="entry name" value="alpha/beta-Hydrolases"/>
    <property type="match status" value="1"/>
</dbReference>
<comment type="caution">
    <text evidence="6">The sequence shown here is derived from an EMBL/GenBank/DDBJ whole genome shotgun (WGS) entry which is preliminary data.</text>
</comment>
<evidence type="ECO:0000256" key="2">
    <source>
        <dbReference type="ARBA" id="ARBA00010515"/>
    </source>
</evidence>
<organism evidence="6 7">
    <name type="scientific">Pseudonocardia acidicola</name>
    <dbReference type="NCBI Taxonomy" id="2724939"/>
    <lineage>
        <taxon>Bacteria</taxon>
        <taxon>Bacillati</taxon>
        <taxon>Actinomycetota</taxon>
        <taxon>Actinomycetes</taxon>
        <taxon>Pseudonocardiales</taxon>
        <taxon>Pseudonocardiaceae</taxon>
        <taxon>Pseudonocardia</taxon>
    </lineage>
</organism>
<dbReference type="EC" id="3.1.1.-" evidence="4"/>
<evidence type="ECO:0000256" key="3">
    <source>
        <dbReference type="ARBA" id="ARBA00022801"/>
    </source>
</evidence>
<comment type="similarity">
    <text evidence="1 4">Belongs to the type-B carboxylesterase/lipase family.</text>
</comment>
<name>A0ABX1SJC0_9PSEU</name>
<comment type="similarity">
    <text evidence="2">Belongs to the 'GDXG' lipolytic enzyme family.</text>
</comment>
<dbReference type="EMBL" id="JAAXLA010000060">
    <property type="protein sequence ID" value="NMI00603.1"/>
    <property type="molecule type" value="Genomic_DNA"/>
</dbReference>
<dbReference type="InterPro" id="IPR019826">
    <property type="entry name" value="Carboxylesterase_B_AS"/>
</dbReference>
<evidence type="ECO:0000313" key="6">
    <source>
        <dbReference type="EMBL" id="NMI00603.1"/>
    </source>
</evidence>
<dbReference type="InterPro" id="IPR050309">
    <property type="entry name" value="Type-B_Carboxylest/Lipase"/>
</dbReference>
<dbReference type="PANTHER" id="PTHR11559">
    <property type="entry name" value="CARBOXYLESTERASE"/>
    <property type="match status" value="1"/>
</dbReference>
<dbReference type="Gene3D" id="3.40.50.1820">
    <property type="entry name" value="alpha/beta hydrolase"/>
    <property type="match status" value="1"/>
</dbReference>
<dbReference type="InterPro" id="IPR029058">
    <property type="entry name" value="AB_hydrolase_fold"/>
</dbReference>
<dbReference type="Proteomes" id="UP000820669">
    <property type="component" value="Unassembled WGS sequence"/>
</dbReference>
<dbReference type="InterPro" id="IPR002018">
    <property type="entry name" value="CarbesteraseB"/>
</dbReference>
<evidence type="ECO:0000256" key="1">
    <source>
        <dbReference type="ARBA" id="ARBA00005964"/>
    </source>
</evidence>
<keyword evidence="7" id="KW-1185">Reference proteome</keyword>
<accession>A0ABX1SJC0</accession>
<dbReference type="PROSITE" id="PS00122">
    <property type="entry name" value="CARBOXYLESTERASE_B_1"/>
    <property type="match status" value="1"/>
</dbReference>
<dbReference type="PROSITE" id="PS01173">
    <property type="entry name" value="LIPASE_GDXG_HIS"/>
    <property type="match status" value="1"/>
</dbReference>
<evidence type="ECO:0000313" key="7">
    <source>
        <dbReference type="Proteomes" id="UP000820669"/>
    </source>
</evidence>